<dbReference type="InterPro" id="IPR002549">
    <property type="entry name" value="AI-2E-like"/>
</dbReference>
<feature type="transmembrane region" description="Helical" evidence="6">
    <location>
        <begin position="12"/>
        <end position="42"/>
    </location>
</feature>
<reference evidence="7 8" key="1">
    <citation type="submission" date="2023-10" db="EMBL/GenBank/DDBJ databases">
        <title>Complete Genome Sequence of Limnobacter thiooxidans CS-K2T, Isolated from freshwater lake sediments in Bavaria, Germany.</title>
        <authorList>
            <person name="Naruki M."/>
            <person name="Watanabe A."/>
            <person name="Warashina T."/>
            <person name="Morita T."/>
            <person name="Arakawa K."/>
        </authorList>
    </citation>
    <scope>NUCLEOTIDE SEQUENCE [LARGE SCALE GENOMIC DNA]</scope>
    <source>
        <strain evidence="7 8">CS-K2</strain>
    </source>
</reference>
<comment type="similarity">
    <text evidence="2">Belongs to the autoinducer-2 exporter (AI-2E) (TC 2.A.86) family.</text>
</comment>
<evidence type="ECO:0000256" key="4">
    <source>
        <dbReference type="ARBA" id="ARBA00022989"/>
    </source>
</evidence>
<evidence type="ECO:0000313" key="8">
    <source>
        <dbReference type="Proteomes" id="UP001329151"/>
    </source>
</evidence>
<keyword evidence="3 6" id="KW-0812">Transmembrane</keyword>
<dbReference type="GO" id="GO:0016020">
    <property type="term" value="C:membrane"/>
    <property type="evidence" value="ECO:0007669"/>
    <property type="project" value="UniProtKB-SubCell"/>
</dbReference>
<evidence type="ECO:0000256" key="6">
    <source>
        <dbReference type="SAM" id="Phobius"/>
    </source>
</evidence>
<dbReference type="PANTHER" id="PTHR21716">
    <property type="entry name" value="TRANSMEMBRANE PROTEIN"/>
    <property type="match status" value="1"/>
</dbReference>
<accession>A0AA86M8J9</accession>
<organism evidence="7 8">
    <name type="scientific">Limnobacter thiooxidans</name>
    <dbReference type="NCBI Taxonomy" id="131080"/>
    <lineage>
        <taxon>Bacteria</taxon>
        <taxon>Pseudomonadati</taxon>
        <taxon>Pseudomonadota</taxon>
        <taxon>Betaproteobacteria</taxon>
        <taxon>Burkholderiales</taxon>
        <taxon>Burkholderiaceae</taxon>
        <taxon>Limnobacter</taxon>
    </lineage>
</organism>
<feature type="transmembrane region" description="Helical" evidence="6">
    <location>
        <begin position="63"/>
        <end position="87"/>
    </location>
</feature>
<dbReference type="KEGG" id="lto:RGQ30_15700"/>
<keyword evidence="4 6" id="KW-1133">Transmembrane helix</keyword>
<evidence type="ECO:0000313" key="7">
    <source>
        <dbReference type="EMBL" id="BET26069.1"/>
    </source>
</evidence>
<dbReference type="Proteomes" id="UP001329151">
    <property type="component" value="Chromosome"/>
</dbReference>
<dbReference type="EMBL" id="AP028947">
    <property type="protein sequence ID" value="BET26069.1"/>
    <property type="molecule type" value="Genomic_DNA"/>
</dbReference>
<proteinExistence type="inferred from homology"/>
<feature type="transmembrane region" description="Helical" evidence="6">
    <location>
        <begin position="216"/>
        <end position="241"/>
    </location>
</feature>
<dbReference type="AlphaFoldDB" id="A0AA86M8J9"/>
<name>A0AA86M8J9_9BURK</name>
<keyword evidence="8" id="KW-1185">Reference proteome</keyword>
<dbReference type="Pfam" id="PF01594">
    <property type="entry name" value="AI-2E_transport"/>
    <property type="match status" value="1"/>
</dbReference>
<dbReference type="RefSeq" id="WP_130556428.1">
    <property type="nucleotide sequence ID" value="NZ_AP028947.1"/>
</dbReference>
<feature type="transmembrane region" description="Helical" evidence="6">
    <location>
        <begin position="279"/>
        <end position="298"/>
    </location>
</feature>
<evidence type="ECO:0000256" key="2">
    <source>
        <dbReference type="ARBA" id="ARBA00009773"/>
    </source>
</evidence>
<evidence type="ECO:0000256" key="1">
    <source>
        <dbReference type="ARBA" id="ARBA00004141"/>
    </source>
</evidence>
<evidence type="ECO:0000256" key="5">
    <source>
        <dbReference type="ARBA" id="ARBA00023136"/>
    </source>
</evidence>
<keyword evidence="5 6" id="KW-0472">Membrane</keyword>
<protein>
    <submittedName>
        <fullName evidence="7">AI-2E family transporter</fullName>
    </submittedName>
</protein>
<comment type="subcellular location">
    <subcellularLocation>
        <location evidence="1">Membrane</location>
        <topology evidence="1">Multi-pass membrane protein</topology>
    </subcellularLocation>
</comment>
<gene>
    <name evidence="7" type="ORF">RGQ30_15700</name>
</gene>
<feature type="transmembrane region" description="Helical" evidence="6">
    <location>
        <begin position="161"/>
        <end position="179"/>
    </location>
</feature>
<feature type="transmembrane region" description="Helical" evidence="6">
    <location>
        <begin position="310"/>
        <end position="343"/>
    </location>
</feature>
<dbReference type="PANTHER" id="PTHR21716:SF61">
    <property type="entry name" value="BLR8064 PROTEIN"/>
    <property type="match status" value="1"/>
</dbReference>
<feature type="transmembrane region" description="Helical" evidence="6">
    <location>
        <begin position="247"/>
        <end position="272"/>
    </location>
</feature>
<sequence>MAEHLKQPKSLISTLFTVLILVGAAVVLSPFLLAILWAAIIATAFWPLHCRIRGRFPGKPNGAAFLTTLVVAFLLVGPMIGLIVFMVQDVLEITNFLRQADDSGVAVPAWLPKIPLLGDLLVASWREYLSVPKQISGLLRETLTQRLGDVQGTASAILLELLGRVATLFFALWVLFFLYRDGSSISIRMNRIGTDWLGQRWKPYVSHMPPALRAAVNGLVIVSFAEAVILSLLFAGCGVYAPVLLGTVAALIAFIPMAAPGLLAILGMILFLNGNGAEAMVLVIAGMLVVLVADYLVRPLLIQGGTHLPFLAVLFGVFGGVITMGIVGLIIGPVLLVLLVVFFDEASHAHHHDTPESIN</sequence>
<evidence type="ECO:0000256" key="3">
    <source>
        <dbReference type="ARBA" id="ARBA00022692"/>
    </source>
</evidence>